<reference evidence="3" key="1">
    <citation type="submission" date="2017-09" db="EMBL/GenBank/DDBJ databases">
        <authorList>
            <person name="Varghese N."/>
            <person name="Submissions S."/>
        </authorList>
    </citation>
    <scope>NUCLEOTIDE SEQUENCE [LARGE SCALE GENOMIC DNA]</scope>
    <source>
        <strain evidence="3">MSL47</strain>
    </source>
</reference>
<dbReference type="Proteomes" id="UP000219573">
    <property type="component" value="Unassembled WGS sequence"/>
</dbReference>
<feature type="coiled-coil region" evidence="1">
    <location>
        <begin position="147"/>
        <end position="181"/>
    </location>
</feature>
<dbReference type="EMBL" id="OBDZ01000029">
    <property type="protein sequence ID" value="SNY41869.1"/>
    <property type="molecule type" value="Genomic_DNA"/>
</dbReference>
<name>A0A285I1N5_9FIRM</name>
<keyword evidence="3" id="KW-1185">Reference proteome</keyword>
<keyword evidence="1" id="KW-0175">Coiled coil</keyword>
<dbReference type="RefSeq" id="WP_097019066.1">
    <property type="nucleotide sequence ID" value="NZ_OBDZ01000029.1"/>
</dbReference>
<protein>
    <submittedName>
        <fullName evidence="2">Uncharacterized protein</fullName>
    </submittedName>
</protein>
<sequence>MNLWNLFGLISKDDYKKLDAKLDRIMRNNSNRLDVIEDNLIKGNKDIKETISHNESGLKNILQENHRGLDKQILSTNNNLKALIKDKIEVSIDKIDNMEKAFEIKSNNELELLKLQQEKLGSLIKESNKSLVKNINNIKIDIINKEQDLVETKSKELVDKLNSLEREIKKSNQKIFETMEDRLEEQKKDLYSLKEGNINTIENISMFKEEILDKYQNQIDQLLSKVKGYEEKFENYNLENYKKIENLKELNEDEKNKIQDLQKTLDIIQQLIKITWVNDLMDTIEDNIE</sequence>
<evidence type="ECO:0000313" key="2">
    <source>
        <dbReference type="EMBL" id="SNY41869.1"/>
    </source>
</evidence>
<proteinExistence type="predicted"/>
<evidence type="ECO:0000313" key="3">
    <source>
        <dbReference type="Proteomes" id="UP000219573"/>
    </source>
</evidence>
<organism evidence="2 3">
    <name type="scientific">Orenia metallireducens</name>
    <dbReference type="NCBI Taxonomy" id="1413210"/>
    <lineage>
        <taxon>Bacteria</taxon>
        <taxon>Bacillati</taxon>
        <taxon>Bacillota</taxon>
        <taxon>Clostridia</taxon>
        <taxon>Halanaerobiales</taxon>
        <taxon>Halobacteroidaceae</taxon>
        <taxon>Orenia</taxon>
    </lineage>
</organism>
<accession>A0A285I1N5</accession>
<gene>
    <name evidence="2" type="ORF">SAMN06265827_1293</name>
</gene>
<evidence type="ECO:0000256" key="1">
    <source>
        <dbReference type="SAM" id="Coils"/>
    </source>
</evidence>
<dbReference type="AlphaFoldDB" id="A0A285I1N5"/>
<feature type="coiled-coil region" evidence="1">
    <location>
        <begin position="212"/>
        <end position="271"/>
    </location>
</feature>